<dbReference type="KEGG" id="ovi:T265_11636"/>
<evidence type="ECO:0000256" key="1">
    <source>
        <dbReference type="SAM" id="MobiDB-lite"/>
    </source>
</evidence>
<organism evidence="2 3">
    <name type="scientific">Opisthorchis viverrini</name>
    <name type="common">Southeast Asian liver fluke</name>
    <dbReference type="NCBI Taxonomy" id="6198"/>
    <lineage>
        <taxon>Eukaryota</taxon>
        <taxon>Metazoa</taxon>
        <taxon>Spiralia</taxon>
        <taxon>Lophotrochozoa</taxon>
        <taxon>Platyhelminthes</taxon>
        <taxon>Trematoda</taxon>
        <taxon>Digenea</taxon>
        <taxon>Opisthorchiida</taxon>
        <taxon>Opisthorchiata</taxon>
        <taxon>Opisthorchiidae</taxon>
        <taxon>Opisthorchis</taxon>
    </lineage>
</organism>
<dbReference type="EMBL" id="KL597162">
    <property type="protein sequence ID" value="KER19650.1"/>
    <property type="molecule type" value="Genomic_DNA"/>
</dbReference>
<feature type="compositionally biased region" description="Basic and acidic residues" evidence="1">
    <location>
        <begin position="46"/>
        <end position="55"/>
    </location>
</feature>
<proteinExistence type="predicted"/>
<dbReference type="GeneID" id="20325804"/>
<reference evidence="2 3" key="1">
    <citation type="submission" date="2013-11" db="EMBL/GenBank/DDBJ databases">
        <title>Opisthorchis viverrini - life in the bile duct.</title>
        <authorList>
            <person name="Young N.D."/>
            <person name="Nagarajan N."/>
            <person name="Lin S.J."/>
            <person name="Korhonen P.K."/>
            <person name="Jex A.R."/>
            <person name="Hall R.S."/>
            <person name="Safavi-Hemami H."/>
            <person name="Kaewkong W."/>
            <person name="Bertrand D."/>
            <person name="Gao S."/>
            <person name="Seet Q."/>
            <person name="Wongkham S."/>
            <person name="Teh B.T."/>
            <person name="Wongkham C."/>
            <person name="Intapan P.M."/>
            <person name="Maleewong W."/>
            <person name="Yang X."/>
            <person name="Hu M."/>
            <person name="Wang Z."/>
            <person name="Hofmann A."/>
            <person name="Sternberg P.W."/>
            <person name="Tan P."/>
            <person name="Wang J."/>
            <person name="Gasser R.B."/>
        </authorList>
    </citation>
    <scope>NUCLEOTIDE SEQUENCE [LARGE SCALE GENOMIC DNA]</scope>
</reference>
<feature type="region of interest" description="Disordered" evidence="1">
    <location>
        <begin position="18"/>
        <end position="63"/>
    </location>
</feature>
<protein>
    <submittedName>
        <fullName evidence="2">Uncharacterized protein</fullName>
    </submittedName>
</protein>
<name>A0A074Z8W4_OPIVI</name>
<accession>A0A074Z8W4</accession>
<evidence type="ECO:0000313" key="2">
    <source>
        <dbReference type="EMBL" id="KER19650.1"/>
    </source>
</evidence>
<dbReference type="RefSeq" id="XP_009176606.1">
    <property type="nucleotide sequence ID" value="XM_009178342.1"/>
</dbReference>
<evidence type="ECO:0000313" key="3">
    <source>
        <dbReference type="Proteomes" id="UP000054324"/>
    </source>
</evidence>
<sequence length="89" mass="9914">MRTYATLFIRLCLSGERKPLDENRPDRELGRTARPAILSTTGTLGMKEDSKEPHSNPDTQMGEDIRIGDLQAYDVTAMMTVIAVCLDSK</sequence>
<keyword evidence="3" id="KW-1185">Reference proteome</keyword>
<dbReference type="Proteomes" id="UP000054324">
    <property type="component" value="Unassembled WGS sequence"/>
</dbReference>
<gene>
    <name evidence="2" type="ORF">T265_11636</name>
</gene>
<dbReference type="CTD" id="20325804"/>
<dbReference type="AlphaFoldDB" id="A0A074Z8W4"/>
<feature type="compositionally biased region" description="Basic and acidic residues" evidence="1">
    <location>
        <begin position="18"/>
        <end position="31"/>
    </location>
</feature>